<feature type="transmembrane region" description="Helical" evidence="1">
    <location>
        <begin position="7"/>
        <end position="30"/>
    </location>
</feature>
<feature type="transmembrane region" description="Helical" evidence="1">
    <location>
        <begin position="201"/>
        <end position="221"/>
    </location>
</feature>
<feature type="transmembrane region" description="Helical" evidence="1">
    <location>
        <begin position="112"/>
        <end position="134"/>
    </location>
</feature>
<keyword evidence="1" id="KW-0472">Membrane</keyword>
<organism evidence="2 3">
    <name type="scientific">Candidatus Scatousia excrementigallinarum</name>
    <dbReference type="NCBI Taxonomy" id="2840935"/>
    <lineage>
        <taxon>Bacteria</taxon>
        <taxon>Candidatus Scatousia</taxon>
    </lineage>
</organism>
<dbReference type="Proteomes" id="UP000823928">
    <property type="component" value="Unassembled WGS sequence"/>
</dbReference>
<evidence type="ECO:0000313" key="3">
    <source>
        <dbReference type="Proteomes" id="UP000823928"/>
    </source>
</evidence>
<keyword evidence="1" id="KW-1133">Transmembrane helix</keyword>
<accession>A0A9D1JM09</accession>
<reference evidence="2" key="1">
    <citation type="submission" date="2020-10" db="EMBL/GenBank/DDBJ databases">
        <authorList>
            <person name="Gilroy R."/>
        </authorList>
    </citation>
    <scope>NUCLEOTIDE SEQUENCE</scope>
    <source>
        <strain evidence="2">6276</strain>
    </source>
</reference>
<keyword evidence="1" id="KW-0812">Transmembrane</keyword>
<dbReference type="PROSITE" id="PS51257">
    <property type="entry name" value="PROKAR_LIPOPROTEIN"/>
    <property type="match status" value="1"/>
</dbReference>
<sequence length="698" mass="80665">MRKWLNICFTIGVSACFVLLAVFIFGGSYVRLISAFKDFGLSVGFYFAELFGLEHGIVPSVNDLSGISLPQIDLPHTAEGFAEQAQKYFNLLFSSGNFIGWLGHISGVMGNFAKVILIILPCFLLLGLVIKALYRRGNNNYGKDTIPLRIFKGVSRFTYQPIKSFIRGYVAFICAHRWILVCWLILWAANLNLATIGVEFLAYYFFIAISYDFSTIYVQFLKLISDLATPFKYFPWWGILPIAVYLFDRFRKGIAFNRLRHNEAKNCGFINELPIVSMSCGSMGKKKTTLITDMVLSQEVMFLQKALEILQNADMKFPCFPWIKFEKRLQSLMDSGTIYNLATAKEWVNGERGKYEQGDISVLYEYDFNRYGMTFDNGLSCSTLFEVLETYAQAYFVYIVQSSLIVSNYSIRTDNALIDEGNFPLWLTDFFPKHFRCNSRHSKILDFDILRLGKKVMENNPNAGSFELGVIAITEIGKERGNNLELSEVKKTARDTNQKNDLFNSWLKMCRHSATVDHFPFIKVFTDEQRPESWGADARDLCDVINIISCGERRLALPFYTIEEMLSEWAFNKFINLYYGFRFRRGDNTLLVHILKSVTAFLWRRNLRIYNRFGYSVLNIEKERGTMDGKTYKKKYYLADAKIYRSRFATDCFSDYFNELARRSKVGLKDYLEYASEKATVEELKAQNSYFINALYGR</sequence>
<feature type="transmembrane region" description="Helical" evidence="1">
    <location>
        <begin position="169"/>
        <end position="189"/>
    </location>
</feature>
<comment type="caution">
    <text evidence="2">The sequence shown here is derived from an EMBL/GenBank/DDBJ whole genome shotgun (WGS) entry which is preliminary data.</text>
</comment>
<proteinExistence type="predicted"/>
<evidence type="ECO:0000256" key="1">
    <source>
        <dbReference type="SAM" id="Phobius"/>
    </source>
</evidence>
<reference evidence="2" key="2">
    <citation type="journal article" date="2021" name="PeerJ">
        <title>Extensive microbial diversity within the chicken gut microbiome revealed by metagenomics and culture.</title>
        <authorList>
            <person name="Gilroy R."/>
            <person name="Ravi A."/>
            <person name="Getino M."/>
            <person name="Pursley I."/>
            <person name="Horton D.L."/>
            <person name="Alikhan N.F."/>
            <person name="Baker D."/>
            <person name="Gharbi K."/>
            <person name="Hall N."/>
            <person name="Watson M."/>
            <person name="Adriaenssens E.M."/>
            <person name="Foster-Nyarko E."/>
            <person name="Jarju S."/>
            <person name="Secka A."/>
            <person name="Antonio M."/>
            <person name="Oren A."/>
            <person name="Chaudhuri R.R."/>
            <person name="La Ragione R."/>
            <person name="Hildebrand F."/>
            <person name="Pallen M.J."/>
        </authorList>
    </citation>
    <scope>NUCLEOTIDE SEQUENCE</scope>
    <source>
        <strain evidence="2">6276</strain>
    </source>
</reference>
<protein>
    <submittedName>
        <fullName evidence="2">Uncharacterized protein</fullName>
    </submittedName>
</protein>
<dbReference type="AlphaFoldDB" id="A0A9D1JM09"/>
<dbReference type="EMBL" id="DVIU01000003">
    <property type="protein sequence ID" value="HIS35014.1"/>
    <property type="molecule type" value="Genomic_DNA"/>
</dbReference>
<evidence type="ECO:0000313" key="2">
    <source>
        <dbReference type="EMBL" id="HIS35014.1"/>
    </source>
</evidence>
<name>A0A9D1JM09_9BACT</name>
<feature type="transmembrane region" description="Helical" evidence="1">
    <location>
        <begin position="233"/>
        <end position="250"/>
    </location>
</feature>
<gene>
    <name evidence="2" type="ORF">IAC10_00080</name>
</gene>